<dbReference type="SUPFAM" id="SSF53254">
    <property type="entry name" value="Phosphoglycerate mutase-like"/>
    <property type="match status" value="1"/>
</dbReference>
<comment type="caution">
    <text evidence="2">The sequence shown here is derived from an EMBL/GenBank/DDBJ whole genome shotgun (WGS) entry which is preliminary data.</text>
</comment>
<dbReference type="EMBL" id="QAPF01000047">
    <property type="protein sequence ID" value="TEA19462.1"/>
    <property type="molecule type" value="Genomic_DNA"/>
</dbReference>
<proteinExistence type="predicted"/>
<feature type="compositionally biased region" description="Polar residues" evidence="1">
    <location>
        <begin position="534"/>
        <end position="551"/>
    </location>
</feature>
<feature type="region of interest" description="Disordered" evidence="1">
    <location>
        <begin position="524"/>
        <end position="551"/>
    </location>
</feature>
<feature type="compositionally biased region" description="Basic and acidic residues" evidence="1">
    <location>
        <begin position="710"/>
        <end position="731"/>
    </location>
</feature>
<sequence>MGRPPAYVFVVRHGARLDAADKKWHITSPTPYDPPLTYAGWQQAKAVGARIGSILRQAQAEAEQAAQARVVNENAEPKKPRKFKVVIHTSPFLRCVQTSVGISTGLAHVPSANTLPAAEEVDPLSNNAETQPELQNKYLKKSVLRLDAFLGEWLSPTYFEQITPPPKSAMMLAGAKADLLRRESIGAHDQIVAHAHHHASSVGQAQSQLWNSPKLRAVPERSASTDSNAPSVIGLDNNSNNAGARSRSRADSTASSASQRSRFPALELETLIAGYVAPTPSYATSPNGKIPDGYVAHARDACVRVDYQWDSMRKPADWGDGGTLGEEWASMHKRFRRGAQKLVDWYTTAERPTEMVTKEVRAAKRGESESAIDDEDDEDVESVIVIVSHGAGCNALIGAITRQPALMDVGLASLTMAVRKPNREVEPSALDPPLADDPDPMASTPGLIPLHHYYDLKFSVNTDHLRPASSSTHNLSRTPSTASNQSSAGARGRVSTMNSSYTPTPVVFNPEPFVFPGSRSTSANANLGSMRRTPLNSSSSLPRTPALNTSGITVGSGVTSFSNVSPTMSLGLWSPITPKKETEEEEEEDDIFPDFDHRKKLAALSEQAPKIVKPPTPDRKEAQFGGPTKVPLRFQEISRPTSSDGTEENQPVSFAAGGLWGAPRPLGESDAELEIIFEEGEPSGMPVQTKNKPVVQTEDISTQTGAKPVPTKDESTQTERFVHIDGKDRSPVKSTQIKSRTEDKTTQTRSYNKDIVAQTEDRRQNQEEHDERQDV</sequence>
<evidence type="ECO:0000256" key="1">
    <source>
        <dbReference type="SAM" id="MobiDB-lite"/>
    </source>
</evidence>
<dbReference type="SMART" id="SM00855">
    <property type="entry name" value="PGAM"/>
    <property type="match status" value="1"/>
</dbReference>
<name>A0A4R8TLF2_9PEZI</name>
<dbReference type="Gene3D" id="3.40.50.1240">
    <property type="entry name" value="Phosphoglycerate mutase-like"/>
    <property type="match status" value="2"/>
</dbReference>
<feature type="compositionally biased region" description="Basic and acidic residues" evidence="1">
    <location>
        <begin position="759"/>
        <end position="775"/>
    </location>
</feature>
<keyword evidence="3" id="KW-1185">Reference proteome</keyword>
<dbReference type="CDD" id="cd07067">
    <property type="entry name" value="HP_PGM_like"/>
    <property type="match status" value="1"/>
</dbReference>
<feature type="region of interest" description="Disordered" evidence="1">
    <location>
        <begin position="679"/>
        <end position="775"/>
    </location>
</feature>
<feature type="region of interest" description="Disordered" evidence="1">
    <location>
        <begin position="217"/>
        <end position="261"/>
    </location>
</feature>
<feature type="compositionally biased region" description="Low complexity" evidence="1">
    <location>
        <begin position="237"/>
        <end position="261"/>
    </location>
</feature>
<feature type="region of interest" description="Disordered" evidence="1">
    <location>
        <begin position="611"/>
        <end position="666"/>
    </location>
</feature>
<reference evidence="2 3" key="1">
    <citation type="submission" date="2018-11" db="EMBL/GenBank/DDBJ databases">
        <title>Genome sequence and assembly of Colletotrichum sidae.</title>
        <authorList>
            <person name="Gan P."/>
            <person name="Shirasu K."/>
        </authorList>
    </citation>
    <scope>NUCLEOTIDE SEQUENCE [LARGE SCALE GENOMIC DNA]</scope>
    <source>
        <strain evidence="2 3">CBS 518.97</strain>
    </source>
</reference>
<protein>
    <recommendedName>
        <fullName evidence="4">Phosphoglycerate mutase</fullName>
    </recommendedName>
</protein>
<dbReference type="InterPro" id="IPR051710">
    <property type="entry name" value="Phosphatase_SH3-domain"/>
</dbReference>
<evidence type="ECO:0008006" key="4">
    <source>
        <dbReference type="Google" id="ProtNLM"/>
    </source>
</evidence>
<evidence type="ECO:0000313" key="2">
    <source>
        <dbReference type="EMBL" id="TEA19462.1"/>
    </source>
</evidence>
<dbReference type="PANTHER" id="PTHR16469:SF27">
    <property type="entry name" value="UBIQUITIN-ASSOCIATED AND SH3 DOMAIN-CONTAINING BA-RELATED"/>
    <property type="match status" value="1"/>
</dbReference>
<feature type="compositionally biased region" description="Polar residues" evidence="1">
    <location>
        <begin position="638"/>
        <end position="652"/>
    </location>
</feature>
<dbReference type="InterPro" id="IPR029033">
    <property type="entry name" value="His_PPase_superfam"/>
</dbReference>
<dbReference type="Proteomes" id="UP000295604">
    <property type="component" value="Unassembled WGS sequence"/>
</dbReference>
<evidence type="ECO:0000313" key="3">
    <source>
        <dbReference type="Proteomes" id="UP000295604"/>
    </source>
</evidence>
<dbReference type="PANTHER" id="PTHR16469">
    <property type="entry name" value="UBIQUITIN-ASSOCIATED AND SH3 DOMAIN-CONTAINING BA-RELATED"/>
    <property type="match status" value="1"/>
</dbReference>
<dbReference type="AlphaFoldDB" id="A0A4R8TLF2"/>
<feature type="region of interest" description="Disordered" evidence="1">
    <location>
        <begin position="465"/>
        <end position="496"/>
    </location>
</feature>
<accession>A0A4R8TLF2</accession>
<feature type="compositionally biased region" description="Polar residues" evidence="1">
    <location>
        <begin position="468"/>
        <end position="488"/>
    </location>
</feature>
<organism evidence="2 3">
    <name type="scientific">Colletotrichum sidae</name>
    <dbReference type="NCBI Taxonomy" id="1347389"/>
    <lineage>
        <taxon>Eukaryota</taxon>
        <taxon>Fungi</taxon>
        <taxon>Dikarya</taxon>
        <taxon>Ascomycota</taxon>
        <taxon>Pezizomycotina</taxon>
        <taxon>Sordariomycetes</taxon>
        <taxon>Hypocreomycetidae</taxon>
        <taxon>Glomerellales</taxon>
        <taxon>Glomerellaceae</taxon>
        <taxon>Colletotrichum</taxon>
        <taxon>Colletotrichum orbiculare species complex</taxon>
    </lineage>
</organism>
<dbReference type="InterPro" id="IPR013078">
    <property type="entry name" value="His_Pase_superF_clade-1"/>
</dbReference>
<gene>
    <name evidence="2" type="ORF">C8034_v009696</name>
</gene>